<dbReference type="InterPro" id="IPR011059">
    <property type="entry name" value="Metal-dep_hydrolase_composite"/>
</dbReference>
<comment type="cofactor">
    <cofactor evidence="6">
        <name>Zn(2+)</name>
        <dbReference type="ChEBI" id="CHEBI:29105"/>
    </cofactor>
    <text evidence="6">Binds 2 Zn(2+) ions per subunit.</text>
</comment>
<comment type="caution">
    <text evidence="8">The sequence shown here is derived from an EMBL/GenBank/DDBJ whole genome shotgun (WGS) entry which is preliminary data.</text>
</comment>
<keyword evidence="4 6" id="KW-0378">Hydrolase</keyword>
<evidence type="ECO:0000256" key="2">
    <source>
        <dbReference type="ARBA" id="ARBA00010286"/>
    </source>
</evidence>
<dbReference type="PANTHER" id="PTHR43668:SF2">
    <property type="entry name" value="ALLANTOINASE"/>
    <property type="match status" value="1"/>
</dbReference>
<dbReference type="GO" id="GO:0008270">
    <property type="term" value="F:zinc ion binding"/>
    <property type="evidence" value="ECO:0007669"/>
    <property type="project" value="UniProtKB-UniRule"/>
</dbReference>
<dbReference type="NCBIfam" id="TIGR00857">
    <property type="entry name" value="pyrC_multi"/>
    <property type="match status" value="1"/>
</dbReference>
<keyword evidence="3 6" id="KW-0479">Metal-binding</keyword>
<feature type="active site" evidence="6">
    <location>
        <position position="303"/>
    </location>
</feature>
<evidence type="ECO:0000256" key="1">
    <source>
        <dbReference type="ARBA" id="ARBA00002368"/>
    </source>
</evidence>
<feature type="binding site" evidence="6">
    <location>
        <position position="307"/>
    </location>
    <ligand>
        <name>substrate</name>
    </ligand>
</feature>
<dbReference type="InterPro" id="IPR006680">
    <property type="entry name" value="Amidohydro-rel"/>
</dbReference>
<feature type="binding site" evidence="6">
    <location>
        <position position="276"/>
    </location>
    <ligand>
        <name>substrate</name>
    </ligand>
</feature>
<dbReference type="PROSITE" id="PS00483">
    <property type="entry name" value="DIHYDROOROTASE_2"/>
    <property type="match status" value="1"/>
</dbReference>
<accession>A0A9D9I1C9</accession>
<dbReference type="GO" id="GO:0004151">
    <property type="term" value="F:dihydroorotase activity"/>
    <property type="evidence" value="ECO:0007669"/>
    <property type="project" value="UniProtKB-UniRule"/>
</dbReference>
<dbReference type="Proteomes" id="UP000823618">
    <property type="component" value="Unassembled WGS sequence"/>
</dbReference>
<dbReference type="GO" id="GO:0044205">
    <property type="term" value="P:'de novo' UMP biosynthetic process"/>
    <property type="evidence" value="ECO:0007669"/>
    <property type="project" value="UniProtKB-UniRule"/>
</dbReference>
<dbReference type="GO" id="GO:0004038">
    <property type="term" value="F:allantoinase activity"/>
    <property type="evidence" value="ECO:0007669"/>
    <property type="project" value="TreeGrafter"/>
</dbReference>
<evidence type="ECO:0000256" key="4">
    <source>
        <dbReference type="ARBA" id="ARBA00022801"/>
    </source>
</evidence>
<sequence length="422" mass="45764">MLLIQNARVMDPKTKLDKIMDVLVKDGNIIEMGIIPVKEDMEIIDATGLVLAPGLIDIHVHFRDPGQTHKEDLRTGSQAAAAGGFTTVVCMANTVPKVDTVEVLEDIVKRTEQLPIHVLQASAITKSFAGRELVDMEAMKKAGAIGFTDDGLPLMNAKIVRAAMLEAKRLNMPISLHEEDASLIVRSGINAGEVADEFQFGGAPAIAEDAMVARDGMIALDTGAAVDIQHISSKRAVDMVRYFKALGANIVAEATPHHFTLTEDAVRQYGVMCKMNPPVRKEEDRQAIIHGLQDGTIEIIATDHAPHAAEEKGQGLEKAPSGIIGLETALSLGITSLVKEGHLTLMELLEKMTSNPAKFYHMDAGYLAVGGPADFVLFDENEVYTVSEHFASKSKNTPFIGWELTGKVKYTICNGKVVYKER</sequence>
<dbReference type="EMBL" id="JADIML010000218">
    <property type="protein sequence ID" value="MBO8463855.1"/>
    <property type="molecule type" value="Genomic_DNA"/>
</dbReference>
<dbReference type="InterPro" id="IPR002195">
    <property type="entry name" value="Dihydroorotase_CS"/>
</dbReference>
<feature type="domain" description="Amidohydrolase-related" evidence="7">
    <location>
        <begin position="51"/>
        <end position="418"/>
    </location>
</feature>
<comment type="caution">
    <text evidence="6">Lacks conserved residue(s) required for the propagation of feature annotation.</text>
</comment>
<feature type="binding site" evidence="6">
    <location>
        <position position="59"/>
    </location>
    <ligand>
        <name>Zn(2+)</name>
        <dbReference type="ChEBI" id="CHEBI:29105"/>
        <label>1</label>
    </ligand>
</feature>
<dbReference type="InterPro" id="IPR050138">
    <property type="entry name" value="DHOase/Allantoinase_Hydrolase"/>
</dbReference>
<dbReference type="GO" id="GO:0005737">
    <property type="term" value="C:cytoplasm"/>
    <property type="evidence" value="ECO:0007669"/>
    <property type="project" value="TreeGrafter"/>
</dbReference>
<dbReference type="PANTHER" id="PTHR43668">
    <property type="entry name" value="ALLANTOINASE"/>
    <property type="match status" value="1"/>
</dbReference>
<organism evidence="8 9">
    <name type="scientific">Candidatus Scybalomonas excrementavium</name>
    <dbReference type="NCBI Taxonomy" id="2840943"/>
    <lineage>
        <taxon>Bacteria</taxon>
        <taxon>Bacillati</taxon>
        <taxon>Bacillota</taxon>
        <taxon>Clostridia</taxon>
        <taxon>Lachnospirales</taxon>
        <taxon>Lachnospiraceae</taxon>
        <taxon>Lachnospiraceae incertae sedis</taxon>
        <taxon>Candidatus Scybalomonas</taxon>
    </lineage>
</organism>
<dbReference type="Pfam" id="PF01979">
    <property type="entry name" value="Amidohydro_1"/>
    <property type="match status" value="1"/>
</dbReference>
<dbReference type="Gene3D" id="3.20.20.140">
    <property type="entry name" value="Metal-dependent hydrolases"/>
    <property type="match status" value="1"/>
</dbReference>
<gene>
    <name evidence="6" type="primary">pyrC</name>
    <name evidence="8" type="ORF">IAC13_07990</name>
</gene>
<dbReference type="InterPro" id="IPR032466">
    <property type="entry name" value="Metal_Hydrolase"/>
</dbReference>
<dbReference type="InterPro" id="IPR004722">
    <property type="entry name" value="DHOase"/>
</dbReference>
<dbReference type="GO" id="GO:0006145">
    <property type="term" value="P:purine nucleobase catabolic process"/>
    <property type="evidence" value="ECO:0007669"/>
    <property type="project" value="TreeGrafter"/>
</dbReference>
<dbReference type="NCBIfam" id="NF006839">
    <property type="entry name" value="PRK09357.1-4"/>
    <property type="match status" value="1"/>
</dbReference>
<dbReference type="PROSITE" id="PS00482">
    <property type="entry name" value="DIHYDROOROTASE_1"/>
    <property type="match status" value="1"/>
</dbReference>
<feature type="binding site" evidence="6">
    <location>
        <position position="177"/>
    </location>
    <ligand>
        <name>Zn(2+)</name>
        <dbReference type="ChEBI" id="CHEBI:29105"/>
        <label>2</label>
    </ligand>
</feature>
<evidence type="ECO:0000259" key="7">
    <source>
        <dbReference type="Pfam" id="PF01979"/>
    </source>
</evidence>
<dbReference type="SUPFAM" id="SSF51556">
    <property type="entry name" value="Metallo-dependent hydrolases"/>
    <property type="match status" value="1"/>
</dbReference>
<dbReference type="CDD" id="cd01317">
    <property type="entry name" value="DHOase_IIa"/>
    <property type="match status" value="1"/>
</dbReference>
<evidence type="ECO:0000313" key="9">
    <source>
        <dbReference type="Proteomes" id="UP000823618"/>
    </source>
</evidence>
<dbReference type="AlphaFoldDB" id="A0A9D9I1C9"/>
<dbReference type="Gene3D" id="2.30.40.10">
    <property type="entry name" value="Urease, subunit C, domain 1"/>
    <property type="match status" value="1"/>
</dbReference>
<feature type="binding site" evidence="6">
    <location>
        <position position="61"/>
    </location>
    <ligand>
        <name>Zn(2+)</name>
        <dbReference type="ChEBI" id="CHEBI:29105"/>
        <label>1</label>
    </ligand>
</feature>
<feature type="binding site" evidence="6">
    <location>
        <position position="150"/>
    </location>
    <ligand>
        <name>Zn(2+)</name>
        <dbReference type="ChEBI" id="CHEBI:29105"/>
        <label>1</label>
    </ligand>
</feature>
<keyword evidence="5 6" id="KW-0665">Pyrimidine biosynthesis</keyword>
<evidence type="ECO:0000256" key="5">
    <source>
        <dbReference type="ARBA" id="ARBA00022975"/>
    </source>
</evidence>
<keyword evidence="6" id="KW-0862">Zinc</keyword>
<feature type="binding site" evidence="6">
    <location>
        <position position="150"/>
    </location>
    <ligand>
        <name>Zn(2+)</name>
        <dbReference type="ChEBI" id="CHEBI:29105"/>
        <label>2</label>
    </ligand>
</feature>
<protein>
    <recommendedName>
        <fullName evidence="6">Dihydroorotase</fullName>
        <shortName evidence="6">DHOase</shortName>
        <ecNumber evidence="6">3.5.2.3</ecNumber>
    </recommendedName>
</protein>
<reference evidence="8" key="2">
    <citation type="journal article" date="2021" name="PeerJ">
        <title>Extensive microbial diversity within the chicken gut microbiome revealed by metagenomics and culture.</title>
        <authorList>
            <person name="Gilroy R."/>
            <person name="Ravi A."/>
            <person name="Getino M."/>
            <person name="Pursley I."/>
            <person name="Horton D.L."/>
            <person name="Alikhan N.F."/>
            <person name="Baker D."/>
            <person name="Gharbi K."/>
            <person name="Hall N."/>
            <person name="Watson M."/>
            <person name="Adriaenssens E.M."/>
            <person name="Foster-Nyarko E."/>
            <person name="Jarju S."/>
            <person name="Secka A."/>
            <person name="Antonio M."/>
            <person name="Oren A."/>
            <person name="Chaudhuri R.R."/>
            <person name="La Ragione R."/>
            <person name="Hildebrand F."/>
            <person name="Pallen M.J."/>
        </authorList>
    </citation>
    <scope>NUCLEOTIDE SEQUENCE</scope>
    <source>
        <strain evidence="8">E3-2379</strain>
    </source>
</reference>
<name>A0A9D9I1C9_9FIRM</name>
<dbReference type="SUPFAM" id="SSF51338">
    <property type="entry name" value="Composite domain of metallo-dependent hydrolases"/>
    <property type="match status" value="1"/>
</dbReference>
<comment type="pathway">
    <text evidence="6">Pyrimidine metabolism; UMP biosynthesis via de novo pathway; (S)-dihydroorotate from bicarbonate: step 3/3.</text>
</comment>
<dbReference type="EC" id="3.5.2.3" evidence="6"/>
<feature type="binding site" evidence="6">
    <location>
        <position position="93"/>
    </location>
    <ligand>
        <name>substrate</name>
    </ligand>
</feature>
<evidence type="ECO:0000256" key="6">
    <source>
        <dbReference type="HAMAP-Rule" id="MF_00220"/>
    </source>
</evidence>
<evidence type="ECO:0000313" key="8">
    <source>
        <dbReference type="EMBL" id="MBO8463855.1"/>
    </source>
</evidence>
<feature type="binding site" evidence="6">
    <location>
        <position position="230"/>
    </location>
    <ligand>
        <name>Zn(2+)</name>
        <dbReference type="ChEBI" id="CHEBI:29105"/>
        <label>2</label>
    </ligand>
</feature>
<proteinExistence type="inferred from homology"/>
<feature type="binding site" evidence="6">
    <location>
        <begin position="61"/>
        <end position="63"/>
    </location>
    <ligand>
        <name>substrate</name>
    </ligand>
</feature>
<feature type="binding site" evidence="6">
    <location>
        <position position="303"/>
    </location>
    <ligand>
        <name>Zn(2+)</name>
        <dbReference type="ChEBI" id="CHEBI:29105"/>
        <label>1</label>
    </ligand>
</feature>
<comment type="catalytic activity">
    <reaction evidence="6">
        <text>(S)-dihydroorotate + H2O = N-carbamoyl-L-aspartate + H(+)</text>
        <dbReference type="Rhea" id="RHEA:24296"/>
        <dbReference type="ChEBI" id="CHEBI:15377"/>
        <dbReference type="ChEBI" id="CHEBI:15378"/>
        <dbReference type="ChEBI" id="CHEBI:30864"/>
        <dbReference type="ChEBI" id="CHEBI:32814"/>
        <dbReference type="EC" id="3.5.2.3"/>
    </reaction>
</comment>
<reference evidence="8" key="1">
    <citation type="submission" date="2020-10" db="EMBL/GenBank/DDBJ databases">
        <authorList>
            <person name="Gilroy R."/>
        </authorList>
    </citation>
    <scope>NUCLEOTIDE SEQUENCE</scope>
    <source>
        <strain evidence="8">E3-2379</strain>
    </source>
</reference>
<comment type="function">
    <text evidence="1 6">Catalyzes the reversible cyclization of carbamoyl aspartate to dihydroorotate.</text>
</comment>
<evidence type="ECO:0000256" key="3">
    <source>
        <dbReference type="ARBA" id="ARBA00022723"/>
    </source>
</evidence>
<comment type="similarity">
    <text evidence="2 6">Belongs to the metallo-dependent hydrolases superfamily. DHOase family. Class I DHOase subfamily.</text>
</comment>
<dbReference type="HAMAP" id="MF_00220_B">
    <property type="entry name" value="PyrC_classI_B"/>
    <property type="match status" value="1"/>
</dbReference>